<evidence type="ECO:0000256" key="10">
    <source>
        <dbReference type="PROSITE-ProRule" id="PRU01360"/>
    </source>
</evidence>
<accession>A0A5D9CG48</accession>
<dbReference type="InterPro" id="IPR039426">
    <property type="entry name" value="TonB-dep_rcpt-like"/>
</dbReference>
<keyword evidence="8 10" id="KW-0472">Membrane</keyword>
<gene>
    <name evidence="15" type="ORF">FYJ91_02535</name>
</gene>
<dbReference type="GO" id="GO:0044718">
    <property type="term" value="P:siderophore transmembrane transport"/>
    <property type="evidence" value="ECO:0007669"/>
    <property type="project" value="TreeGrafter"/>
</dbReference>
<proteinExistence type="inferred from homology"/>
<keyword evidence="15" id="KW-0675">Receptor</keyword>
<evidence type="ECO:0000256" key="4">
    <source>
        <dbReference type="ARBA" id="ARBA00022692"/>
    </source>
</evidence>
<dbReference type="PANTHER" id="PTHR30069">
    <property type="entry name" value="TONB-DEPENDENT OUTER MEMBRANE RECEPTOR"/>
    <property type="match status" value="1"/>
</dbReference>
<evidence type="ECO:0000259" key="13">
    <source>
        <dbReference type="Pfam" id="PF00593"/>
    </source>
</evidence>
<dbReference type="SUPFAM" id="SSF56935">
    <property type="entry name" value="Porins"/>
    <property type="match status" value="1"/>
</dbReference>
<sequence>MSIFHRRLLATIALLSVAQTAHAADATDDNAILVVGQTDKAISVEPRGLSVSLGDKQFAGVNAFNVEDLIKYAPDFFVRTRFIGDNNAVPGFRGTHSTQSARALVMIDGFTVSNFLGNSFGFPPAWGVVSPTEVSQFDVVYGPYSARYPGNSMGGIVNITTRAPEKTEAFGTVQGFVQPYRQYGTRDTLFGGATEFGFGVKQADGPFSARVSARRLVNDGQPQMFYQLGAITTGSATPIGGGVVDPALITKTPVAGDYANADTRQDQVRAQIRFDQGDVHVELLGTYWWNREKNLHPRTYLTDASGNPFYGSTVNGGRVSLNGTIYTLPSASTFNLSIADRDQWLAGLKIEAPVAGFTVTANLSTLRFAQADTRRSNGYANGIIDGAGQLTRQGPTGWYTGDLIATREMGAHSIAFGLNANRYDTDQTVFGTTDWRAASGRTFRTRTFGRTRLIGIFAEDEIDLGGGLSLTPGIRADFWRAFGGGLGSLASSGAQAGRIVTQSYAPRRDSSVDPKLSARWAIDADWAAELSLATATRFPTVGELFQGSLNGDGSFNVNSFDPNLKAERSRDANLLLRRHLGPVTLTGSVFYQRVKNAIFSYVGFNQNGVSTSNFKNIDLTRQWGVELIAATKNWPIDGLDIDANAAMIDAETVRNRASPSSEGVQFPRIPRWRINGNIRYNLTPKLQGALGFRYASRPNTDLDGRQRGDTYGYTSELMQIDARINWRLRDGLRLSAGVNNLTNDKAWVFHPYPQRTFTIEAGWTL</sequence>
<evidence type="ECO:0000256" key="12">
    <source>
        <dbReference type="SAM" id="SignalP"/>
    </source>
</evidence>
<evidence type="ECO:0000256" key="2">
    <source>
        <dbReference type="ARBA" id="ARBA00022448"/>
    </source>
</evidence>
<dbReference type="PANTHER" id="PTHR30069:SF53">
    <property type="entry name" value="COLICIN I RECEPTOR-RELATED"/>
    <property type="match status" value="1"/>
</dbReference>
<feature type="chain" id="PRO_5022781805" evidence="12">
    <location>
        <begin position="24"/>
        <end position="765"/>
    </location>
</feature>
<evidence type="ECO:0000256" key="1">
    <source>
        <dbReference type="ARBA" id="ARBA00004571"/>
    </source>
</evidence>
<evidence type="ECO:0000256" key="9">
    <source>
        <dbReference type="ARBA" id="ARBA00023237"/>
    </source>
</evidence>
<dbReference type="RefSeq" id="WP_149520698.1">
    <property type="nucleotide sequence ID" value="NZ_VTOU01000001.1"/>
</dbReference>
<dbReference type="GO" id="GO:0015344">
    <property type="term" value="F:siderophore uptake transmembrane transporter activity"/>
    <property type="evidence" value="ECO:0007669"/>
    <property type="project" value="TreeGrafter"/>
</dbReference>
<evidence type="ECO:0000256" key="11">
    <source>
        <dbReference type="RuleBase" id="RU003357"/>
    </source>
</evidence>
<dbReference type="Proteomes" id="UP000322077">
    <property type="component" value="Unassembled WGS sequence"/>
</dbReference>
<comment type="subcellular location">
    <subcellularLocation>
        <location evidence="1 10">Cell outer membrane</location>
        <topology evidence="1 10">Multi-pass membrane protein</topology>
    </subcellularLocation>
</comment>
<evidence type="ECO:0000259" key="14">
    <source>
        <dbReference type="Pfam" id="PF07715"/>
    </source>
</evidence>
<keyword evidence="3 10" id="KW-1134">Transmembrane beta strand</keyword>
<comment type="caution">
    <text evidence="15">The sequence shown here is derived from an EMBL/GenBank/DDBJ whole genome shotgun (WGS) entry which is preliminary data.</text>
</comment>
<dbReference type="AlphaFoldDB" id="A0A5D9CG48"/>
<evidence type="ECO:0000313" key="15">
    <source>
        <dbReference type="EMBL" id="TZG29035.1"/>
    </source>
</evidence>
<evidence type="ECO:0000256" key="5">
    <source>
        <dbReference type="ARBA" id="ARBA00022729"/>
    </source>
</evidence>
<keyword evidence="6" id="KW-0406">Ion transport</keyword>
<dbReference type="Pfam" id="PF07715">
    <property type="entry name" value="Plug"/>
    <property type="match status" value="1"/>
</dbReference>
<evidence type="ECO:0000313" key="16">
    <source>
        <dbReference type="Proteomes" id="UP000322077"/>
    </source>
</evidence>
<comment type="similarity">
    <text evidence="10 11">Belongs to the TonB-dependent receptor family.</text>
</comment>
<keyword evidence="16" id="KW-1185">Reference proteome</keyword>
<dbReference type="InterPro" id="IPR037066">
    <property type="entry name" value="Plug_dom_sf"/>
</dbReference>
<dbReference type="Gene3D" id="2.40.170.20">
    <property type="entry name" value="TonB-dependent receptor, beta-barrel domain"/>
    <property type="match status" value="1"/>
</dbReference>
<evidence type="ECO:0000256" key="6">
    <source>
        <dbReference type="ARBA" id="ARBA00023065"/>
    </source>
</evidence>
<keyword evidence="4 10" id="KW-0812">Transmembrane</keyword>
<keyword evidence="5 12" id="KW-0732">Signal</keyword>
<keyword evidence="9 10" id="KW-0998">Cell outer membrane</keyword>
<dbReference type="InterPro" id="IPR000531">
    <property type="entry name" value="Beta-barrel_TonB"/>
</dbReference>
<protein>
    <submittedName>
        <fullName evidence="15">TonB-dependent receptor</fullName>
    </submittedName>
</protein>
<evidence type="ECO:0000256" key="8">
    <source>
        <dbReference type="ARBA" id="ARBA00023136"/>
    </source>
</evidence>
<name>A0A5D9CG48_9SPHN</name>
<evidence type="ECO:0000256" key="3">
    <source>
        <dbReference type="ARBA" id="ARBA00022452"/>
    </source>
</evidence>
<evidence type="ECO:0000256" key="7">
    <source>
        <dbReference type="ARBA" id="ARBA00023077"/>
    </source>
</evidence>
<feature type="signal peptide" evidence="12">
    <location>
        <begin position="1"/>
        <end position="23"/>
    </location>
</feature>
<feature type="domain" description="TonB-dependent receptor-like beta-barrel" evidence="13">
    <location>
        <begin position="297"/>
        <end position="741"/>
    </location>
</feature>
<dbReference type="Gene3D" id="2.170.130.10">
    <property type="entry name" value="TonB-dependent receptor, plug domain"/>
    <property type="match status" value="1"/>
</dbReference>
<keyword evidence="7 11" id="KW-0798">TonB box</keyword>
<dbReference type="GO" id="GO:0009279">
    <property type="term" value="C:cell outer membrane"/>
    <property type="evidence" value="ECO:0007669"/>
    <property type="project" value="UniProtKB-SubCell"/>
</dbReference>
<dbReference type="InterPro" id="IPR036942">
    <property type="entry name" value="Beta-barrel_TonB_sf"/>
</dbReference>
<organism evidence="15 16">
    <name type="scientific">Sphingomonas montanisoli</name>
    <dbReference type="NCBI Taxonomy" id="2606412"/>
    <lineage>
        <taxon>Bacteria</taxon>
        <taxon>Pseudomonadati</taxon>
        <taxon>Pseudomonadota</taxon>
        <taxon>Alphaproteobacteria</taxon>
        <taxon>Sphingomonadales</taxon>
        <taxon>Sphingomonadaceae</taxon>
        <taxon>Sphingomonas</taxon>
    </lineage>
</organism>
<dbReference type="PROSITE" id="PS52016">
    <property type="entry name" value="TONB_DEPENDENT_REC_3"/>
    <property type="match status" value="1"/>
</dbReference>
<reference evidence="15 16" key="1">
    <citation type="submission" date="2019-08" db="EMBL/GenBank/DDBJ databases">
        <authorList>
            <person name="Wang G."/>
            <person name="Xu Z."/>
        </authorList>
    </citation>
    <scope>NUCLEOTIDE SEQUENCE [LARGE SCALE GENOMIC DNA]</scope>
    <source>
        <strain evidence="15 16">ZX</strain>
    </source>
</reference>
<keyword evidence="2 10" id="KW-0813">Transport</keyword>
<feature type="domain" description="TonB-dependent receptor plug" evidence="14">
    <location>
        <begin position="54"/>
        <end position="156"/>
    </location>
</feature>
<dbReference type="Pfam" id="PF00593">
    <property type="entry name" value="TonB_dep_Rec_b-barrel"/>
    <property type="match status" value="1"/>
</dbReference>
<dbReference type="InterPro" id="IPR012910">
    <property type="entry name" value="Plug_dom"/>
</dbReference>
<dbReference type="EMBL" id="VTOU01000001">
    <property type="protein sequence ID" value="TZG29035.1"/>
    <property type="molecule type" value="Genomic_DNA"/>
</dbReference>